<gene>
    <name evidence="2" type="ORF">IRJ41_004607</name>
</gene>
<evidence type="ECO:0000313" key="2">
    <source>
        <dbReference type="EMBL" id="KAI7793086.1"/>
    </source>
</evidence>
<feature type="compositionally biased region" description="Polar residues" evidence="1">
    <location>
        <begin position="176"/>
        <end position="197"/>
    </location>
</feature>
<organism evidence="2 3">
    <name type="scientific">Triplophysa rosa</name>
    <name type="common">Cave loach</name>
    <dbReference type="NCBI Taxonomy" id="992332"/>
    <lineage>
        <taxon>Eukaryota</taxon>
        <taxon>Metazoa</taxon>
        <taxon>Chordata</taxon>
        <taxon>Craniata</taxon>
        <taxon>Vertebrata</taxon>
        <taxon>Euteleostomi</taxon>
        <taxon>Actinopterygii</taxon>
        <taxon>Neopterygii</taxon>
        <taxon>Teleostei</taxon>
        <taxon>Ostariophysi</taxon>
        <taxon>Cypriniformes</taxon>
        <taxon>Nemacheilidae</taxon>
        <taxon>Triplophysa</taxon>
    </lineage>
</organism>
<evidence type="ECO:0000313" key="3">
    <source>
        <dbReference type="Proteomes" id="UP001059041"/>
    </source>
</evidence>
<name>A0A9W7TAP1_TRIRA</name>
<protein>
    <submittedName>
        <fullName evidence="2">Uncharacterized protein</fullName>
    </submittedName>
</protein>
<evidence type="ECO:0000256" key="1">
    <source>
        <dbReference type="SAM" id="MobiDB-lite"/>
    </source>
</evidence>
<dbReference type="EMBL" id="JAFHDT010000022">
    <property type="protein sequence ID" value="KAI7793086.1"/>
    <property type="molecule type" value="Genomic_DNA"/>
</dbReference>
<reference evidence="2" key="1">
    <citation type="submission" date="2021-02" db="EMBL/GenBank/DDBJ databases">
        <title>Comparative genomics reveals that relaxation of natural selection precedes convergent phenotypic evolution of cavefish.</title>
        <authorList>
            <person name="Peng Z."/>
        </authorList>
    </citation>
    <scope>NUCLEOTIDE SEQUENCE</scope>
    <source>
        <tissue evidence="2">Muscle</tissue>
    </source>
</reference>
<accession>A0A9W7TAP1</accession>
<dbReference type="AlphaFoldDB" id="A0A9W7TAP1"/>
<feature type="region of interest" description="Disordered" evidence="1">
    <location>
        <begin position="143"/>
        <end position="224"/>
    </location>
</feature>
<feature type="compositionally biased region" description="Basic and acidic residues" evidence="1">
    <location>
        <begin position="198"/>
        <end position="224"/>
    </location>
</feature>
<proteinExistence type="predicted"/>
<keyword evidence="3" id="KW-1185">Reference proteome</keyword>
<feature type="region of interest" description="Disordered" evidence="1">
    <location>
        <begin position="1"/>
        <end position="20"/>
    </location>
</feature>
<feature type="compositionally biased region" description="Polar residues" evidence="1">
    <location>
        <begin position="149"/>
        <end position="158"/>
    </location>
</feature>
<dbReference type="Proteomes" id="UP001059041">
    <property type="component" value="Linkage Group LG22"/>
</dbReference>
<feature type="compositionally biased region" description="Basic and acidic residues" evidence="1">
    <location>
        <begin position="11"/>
        <end position="20"/>
    </location>
</feature>
<sequence length="224" mass="25166">MFWENLASKPPEGKPRETARCERRAVSALRAKYSRRVAPYSLAEFRDKVAKWDSTNVMNTGPTLFQNAVPLNMESEPMDISPQSSASAVPQQSHTCTTVIRDKHRRHFAPAHLKRKVPECDSTNVMNTGPTLFQNAVPLNMESEPMDISPQSSASAVPQKSHRETRKKKRLRENAANKSHTADGSASQCSSQVQRTPAQDHRRDCDVRARERRDGSSVRADRSE</sequence>
<comment type="caution">
    <text evidence="2">The sequence shown here is derived from an EMBL/GenBank/DDBJ whole genome shotgun (WGS) entry which is preliminary data.</text>
</comment>